<evidence type="ECO:0000256" key="2">
    <source>
        <dbReference type="ARBA" id="ARBA00029447"/>
    </source>
</evidence>
<sequence>MLKNVSTKVKLMLFPVMFIIVIITSSITFKHYFGVSNTRNDAAVKTEIFLQQFLKTRIAVYQFMKNPNEESSKNVTNLLTTFSSEVEAFKVKLSKKANRDICDDILKHVGTYKIYFDLLSKAELKNNANTSEYKQDLANMISASDRLEESLEKINKSATELKEESIVTMEGVLMALAMFFTVIFIGFSIFIVKLIISSLDDFKAGLENFFNYLNRKAEKTTLLDDKRKDEFGKMAKMVNENIIRTKESVEEDRDVIQKVIEVLAELEKGDLYQRVKAKSSNPALEKLISLLNDMSSNLESNIDRILKILAQYSEYKYINTVETKNLKEHLLRLAEGVNMLGESITGMLIESDKNGGILDNSSNVLLKNVDILNQNSNEAAAALEETAAALEQITGNIVNNTENVVKMSNYAKELSKSANEGQKLATKTTSAMDDINSKVNSINEAITVIDQIAFQTNILSLNAAVEAATAGEAGKGFAVVAQEVRNLASRSAEAAKEIKELVEDATVKANYGKEIADEMIVGYEGLNKNIKNTLEIISDVEMASKEQSTGIEQINDAITSLDQQTQQNAAIATQTHEVAMQTDEIAKTIVESVNEKEFNKNLKIEPKIKKDEVEKLADIA</sequence>
<evidence type="ECO:0000313" key="8">
    <source>
        <dbReference type="EMBL" id="RXJ68509.1"/>
    </source>
</evidence>
<dbReference type="GO" id="GO:0007165">
    <property type="term" value="P:signal transduction"/>
    <property type="evidence" value="ECO:0007669"/>
    <property type="project" value="UniProtKB-KW"/>
</dbReference>
<dbReference type="PANTHER" id="PTHR43531">
    <property type="entry name" value="PROTEIN ICFG"/>
    <property type="match status" value="1"/>
</dbReference>
<dbReference type="PROSITE" id="PS50885">
    <property type="entry name" value="HAMP"/>
    <property type="match status" value="1"/>
</dbReference>
<comment type="similarity">
    <text evidence="2">Belongs to the methyl-accepting chemotaxis (MCP) protein family.</text>
</comment>
<dbReference type="GO" id="GO:0006935">
    <property type="term" value="P:chemotaxis"/>
    <property type="evidence" value="ECO:0007669"/>
    <property type="project" value="UniProtKB-KW"/>
</dbReference>
<protein>
    <submittedName>
        <fullName evidence="8">Chemotaxis protein</fullName>
    </submittedName>
</protein>
<reference evidence="8 9" key="1">
    <citation type="submission" date="2017-10" db="EMBL/GenBank/DDBJ databases">
        <title>Genomics of the genus Arcobacter.</title>
        <authorList>
            <person name="Perez-Cataluna A."/>
            <person name="Figueras M.J."/>
        </authorList>
    </citation>
    <scope>NUCLEOTIDE SEQUENCE [LARGE SCALE GENOMIC DNA]</scope>
    <source>
        <strain evidence="8 9">CECT 8993</strain>
    </source>
</reference>
<dbReference type="InterPro" id="IPR004089">
    <property type="entry name" value="MCPsignal_dom"/>
</dbReference>
<evidence type="ECO:0000259" key="7">
    <source>
        <dbReference type="PROSITE" id="PS50885"/>
    </source>
</evidence>
<dbReference type="GO" id="GO:0016020">
    <property type="term" value="C:membrane"/>
    <property type="evidence" value="ECO:0007669"/>
    <property type="project" value="InterPro"/>
</dbReference>
<name>A0A4Q0YHE1_9BACT</name>
<evidence type="ECO:0000259" key="6">
    <source>
        <dbReference type="PROSITE" id="PS50111"/>
    </source>
</evidence>
<dbReference type="PANTHER" id="PTHR43531:SF11">
    <property type="entry name" value="METHYL-ACCEPTING CHEMOTAXIS PROTEIN 3"/>
    <property type="match status" value="1"/>
</dbReference>
<dbReference type="InterPro" id="IPR003660">
    <property type="entry name" value="HAMP_dom"/>
</dbReference>
<evidence type="ECO:0000256" key="1">
    <source>
        <dbReference type="ARBA" id="ARBA00022500"/>
    </source>
</evidence>
<feature type="coiled-coil region" evidence="4">
    <location>
        <begin position="137"/>
        <end position="164"/>
    </location>
</feature>
<dbReference type="Gene3D" id="1.10.287.950">
    <property type="entry name" value="Methyl-accepting chemotaxis protein"/>
    <property type="match status" value="1"/>
</dbReference>
<feature type="domain" description="HAMP" evidence="7">
    <location>
        <begin position="256"/>
        <end position="303"/>
    </location>
</feature>
<feature type="transmembrane region" description="Helical" evidence="5">
    <location>
        <begin position="172"/>
        <end position="196"/>
    </location>
</feature>
<dbReference type="PROSITE" id="PS50111">
    <property type="entry name" value="CHEMOTAXIS_TRANSDUC_2"/>
    <property type="match status" value="1"/>
</dbReference>
<keyword evidence="5" id="KW-0812">Transmembrane</keyword>
<evidence type="ECO:0000256" key="4">
    <source>
        <dbReference type="SAM" id="Coils"/>
    </source>
</evidence>
<dbReference type="InterPro" id="IPR051310">
    <property type="entry name" value="MCP_chemotaxis"/>
</dbReference>
<keyword evidence="1" id="KW-0145">Chemotaxis</keyword>
<dbReference type="Pfam" id="PF00015">
    <property type="entry name" value="MCPsignal"/>
    <property type="match status" value="1"/>
</dbReference>
<feature type="domain" description="Methyl-accepting transducer" evidence="6">
    <location>
        <begin position="354"/>
        <end position="583"/>
    </location>
</feature>
<keyword evidence="3" id="KW-0807">Transducer</keyword>
<dbReference type="RefSeq" id="WP_128980374.1">
    <property type="nucleotide sequence ID" value="NZ_PDKJ01000005.1"/>
</dbReference>
<dbReference type="Gene3D" id="1.20.1440.210">
    <property type="match status" value="1"/>
</dbReference>
<comment type="caution">
    <text evidence="8">The sequence shown here is derived from an EMBL/GenBank/DDBJ whole genome shotgun (WGS) entry which is preliminary data.</text>
</comment>
<dbReference type="SMART" id="SM00283">
    <property type="entry name" value="MA"/>
    <property type="match status" value="1"/>
</dbReference>
<proteinExistence type="inferred from homology"/>
<keyword evidence="5" id="KW-1133">Transmembrane helix</keyword>
<evidence type="ECO:0000313" key="9">
    <source>
        <dbReference type="Proteomes" id="UP000290172"/>
    </source>
</evidence>
<feature type="transmembrane region" description="Helical" evidence="5">
    <location>
        <begin position="12"/>
        <end position="29"/>
    </location>
</feature>
<accession>A0A4Q0YHE1</accession>
<dbReference type="EMBL" id="PDKJ01000005">
    <property type="protein sequence ID" value="RXJ68509.1"/>
    <property type="molecule type" value="Genomic_DNA"/>
</dbReference>
<keyword evidence="4" id="KW-0175">Coiled coil</keyword>
<dbReference type="SUPFAM" id="SSF58104">
    <property type="entry name" value="Methyl-accepting chemotaxis protein (MCP) signaling domain"/>
    <property type="match status" value="1"/>
</dbReference>
<evidence type="ECO:0000256" key="5">
    <source>
        <dbReference type="SAM" id="Phobius"/>
    </source>
</evidence>
<dbReference type="AlphaFoldDB" id="A0A4Q0YHE1"/>
<organism evidence="8 9">
    <name type="scientific">Halarcobacter ebronensis</name>
    <dbReference type="NCBI Taxonomy" id="1462615"/>
    <lineage>
        <taxon>Bacteria</taxon>
        <taxon>Pseudomonadati</taxon>
        <taxon>Campylobacterota</taxon>
        <taxon>Epsilonproteobacteria</taxon>
        <taxon>Campylobacterales</taxon>
        <taxon>Arcobacteraceae</taxon>
        <taxon>Halarcobacter</taxon>
    </lineage>
</organism>
<dbReference type="Proteomes" id="UP000290172">
    <property type="component" value="Unassembled WGS sequence"/>
</dbReference>
<keyword evidence="5" id="KW-0472">Membrane</keyword>
<gene>
    <name evidence="8" type="ORF">CRV08_06680</name>
</gene>
<evidence type="ECO:0000256" key="3">
    <source>
        <dbReference type="PROSITE-ProRule" id="PRU00284"/>
    </source>
</evidence>